<evidence type="ECO:0000313" key="2">
    <source>
        <dbReference type="EMBL" id="TGD41502.1"/>
    </source>
</evidence>
<dbReference type="EMBL" id="RPEM01000022">
    <property type="protein sequence ID" value="TGD41502.1"/>
    <property type="molecule type" value="Genomic_DNA"/>
</dbReference>
<dbReference type="Gene3D" id="3.30.565.10">
    <property type="entry name" value="Histidine kinase-like ATPase, C-terminal domain"/>
    <property type="match status" value="1"/>
</dbReference>
<keyword evidence="3" id="KW-1185">Reference proteome</keyword>
<feature type="domain" description="Histidine phosphotransferase ChpT C-terminal" evidence="1">
    <location>
        <begin position="78"/>
        <end position="193"/>
    </location>
</feature>
<dbReference type="Gene3D" id="1.10.287.130">
    <property type="match status" value="1"/>
</dbReference>
<dbReference type="Pfam" id="PF10090">
    <property type="entry name" value="HPTransfase"/>
    <property type="match status" value="1"/>
</dbReference>
<evidence type="ECO:0000259" key="1">
    <source>
        <dbReference type="Pfam" id="PF10090"/>
    </source>
</evidence>
<protein>
    <submittedName>
        <fullName evidence="2">Histidine phosphotransferase</fullName>
    </submittedName>
</protein>
<dbReference type="Proteomes" id="UP000297741">
    <property type="component" value="Unassembled WGS sequence"/>
</dbReference>
<dbReference type="InterPro" id="IPR036890">
    <property type="entry name" value="HATPase_C_sf"/>
</dbReference>
<dbReference type="RefSeq" id="WP_135433839.1">
    <property type="nucleotide sequence ID" value="NZ_RPEM01000022.1"/>
</dbReference>
<organism evidence="2 3">
    <name type="scientific">Pseudotabrizicola sediminis</name>
    <dbReference type="NCBI Taxonomy" id="2486418"/>
    <lineage>
        <taxon>Bacteria</taxon>
        <taxon>Pseudomonadati</taxon>
        <taxon>Pseudomonadota</taxon>
        <taxon>Alphaproteobacteria</taxon>
        <taxon>Rhodobacterales</taxon>
        <taxon>Paracoccaceae</taxon>
        <taxon>Pseudotabrizicola</taxon>
    </lineage>
</organism>
<accession>A0ABY2KK24</accession>
<name>A0ABY2KK24_9RHOB</name>
<proteinExistence type="predicted"/>
<sequence length="199" mass="21829">MSDKPDLSALLGSRICHDLISAIGAISNGVELLMMDGKSSSPELSLIVDSVANATARIRFFRVAFGAPGASEHRIARAEVVNILGDLTRGARLSMDWQSPTDLSRREVKLAFLAILCLESAMPHGGTLLIERGESRWTLRGDAARLRIDPDLWELLSNPAAHVDIGPAQVHFALLRDEIVRQHRRLSVEVSETVVRLSY</sequence>
<reference evidence="2 3" key="1">
    <citation type="submission" date="2018-11" db="EMBL/GenBank/DDBJ databases">
        <title>Tabrizicola sp. isolated from sediment of alpine lake.</title>
        <authorList>
            <person name="Liu Z."/>
        </authorList>
    </citation>
    <scope>NUCLEOTIDE SEQUENCE [LARGE SCALE GENOMIC DNA]</scope>
    <source>
        <strain evidence="2 3">DRYC-M-16</strain>
    </source>
</reference>
<comment type="caution">
    <text evidence="2">The sequence shown here is derived from an EMBL/GenBank/DDBJ whole genome shotgun (WGS) entry which is preliminary data.</text>
</comment>
<dbReference type="InterPro" id="IPR018762">
    <property type="entry name" value="ChpT_C"/>
</dbReference>
<evidence type="ECO:0000313" key="3">
    <source>
        <dbReference type="Proteomes" id="UP000297741"/>
    </source>
</evidence>
<gene>
    <name evidence="2" type="ORF">EEB11_18240</name>
</gene>